<dbReference type="AlphaFoldDB" id="A0A2U2P9C0"/>
<gene>
    <name evidence="1" type="ORF">DDR33_24510</name>
</gene>
<protein>
    <recommendedName>
        <fullName evidence="3">YD repeat-containing protein</fullName>
    </recommendedName>
</protein>
<comment type="caution">
    <text evidence="1">The sequence shown here is derived from an EMBL/GenBank/DDBJ whole genome shotgun (WGS) entry which is preliminary data.</text>
</comment>
<keyword evidence="2" id="KW-1185">Reference proteome</keyword>
<proteinExistence type="predicted"/>
<name>A0A2U2P9C0_9SPHI</name>
<dbReference type="Proteomes" id="UP000245647">
    <property type="component" value="Unassembled WGS sequence"/>
</dbReference>
<evidence type="ECO:0000313" key="1">
    <source>
        <dbReference type="EMBL" id="PWG77998.1"/>
    </source>
</evidence>
<feature type="non-terminal residue" evidence="1">
    <location>
        <position position="1122"/>
    </location>
</feature>
<organism evidence="1 2">
    <name type="scientific">Pararcticibacter amylolyticus</name>
    <dbReference type="NCBI Taxonomy" id="2173175"/>
    <lineage>
        <taxon>Bacteria</taxon>
        <taxon>Pseudomonadati</taxon>
        <taxon>Bacteroidota</taxon>
        <taxon>Sphingobacteriia</taxon>
        <taxon>Sphingobacteriales</taxon>
        <taxon>Sphingobacteriaceae</taxon>
        <taxon>Pararcticibacter</taxon>
    </lineage>
</organism>
<accession>A0A2U2P9C0</accession>
<sequence length="1122" mass="126409">MKTLQNNIIFFKPVPMWNLRVFSNSLLSNVNRNLYHITIIKLLFNDTIRACQLGRSFKLFNKDCLWCLSHVANTMIFSIHHQAKVKYSRLQLGASNSFDFFLKFLSLTVLVVSVHQLQLCAQEIPLSEATNIIPPRPDASNLGRYGDSNLNLSSGQVDLSVPLFFLKGIGLNLPVSLSYNHLGIPVDEPSGIVGANWSCLSIGIITRAVIGLPDDEPVTGYNDAHRYVDSVRGGLYTPKSMNDPLLLAANGRLDLQPDLFSFYFNGRSGSFFYNPDSSKYYTMPYSKLRIEDYNNGFKLTDEKGFSYYFEKSSSTISDFTTPNGTQDFSSSYKSYWYLTKVVAPDGNVEFEIDYYAETANSSSQYFVQNYDYRASGGGSCVSAPNPAAFPLDRISSSITMINRRELLVSRVKAPASSLYFFYQREMDGSVKIDSISQISTDNSINHCWRFYQGKYASSQKIRLDSICYFVKGKRAYSYQFTYYPGQVADQGNKGQDHWGFYNGANNSTLVPKIWYSNQFLGKADRNPSYTNAVAGVLASVKYPTGGTTTFDYELNTCGYNVSENNPVSEPVYGSKNYFLSRSNNSEGPGESTKSFFLAEAGPVTFSTYRDNCNNRGGNCSQEPSLTQISVDGISVTGAAKKNVSKTISLSAGDHIVRIGTPNPNDYGEVSFVCNTITGYAKKKTVGGLRIKRITAMDVATGNKNIRKFEYMDFKESDRSSGIILSSPEYTYYTTTGINCIGGTLPGCSSFISYLTVSGRSNTDLYFTGGTIVSYTRVLELLGENGENGKVEHIFSYEPDNSVKSFPFSGLSSSKWKRGLPVQTTFYNSQGRVIQQEINEYLTDESKNRTKVEGRKLGFLTYCPYQNNMSRITYGDMRYISEWICLRKNIRNYFDQEGNPQSITADYTYNPSNLLMSVVKTSRSDGGQDLVYYRYPVDYYVISDDDVALRTLKQMQNKNMLDYRIEETNSYIKDGQEWIKDGLLTLYRDFNSGNLYPSVTYVTESDQLRPFTELTKVRNGILEKSSDYRVLKEFNSYTSTGKPVSLKEREFAVLSYQWGYNKQYPTSEVKNATESEFYSENFEETAGATAGAAHTGKKYYSGSYTVSWPVPNSRSYVLSYWYR</sequence>
<evidence type="ECO:0000313" key="2">
    <source>
        <dbReference type="Proteomes" id="UP000245647"/>
    </source>
</evidence>
<reference evidence="1 2" key="1">
    <citation type="submission" date="2018-04" db="EMBL/GenBank/DDBJ databases">
        <title>Pedobacter chongqingensis sp. nov., isolated from a rottenly hemp rope.</title>
        <authorList>
            <person name="Cai Y."/>
        </authorList>
    </citation>
    <scope>NUCLEOTIDE SEQUENCE [LARGE SCALE GENOMIC DNA]</scope>
    <source>
        <strain evidence="1 2">FJ4-8</strain>
    </source>
</reference>
<evidence type="ECO:0008006" key="3">
    <source>
        <dbReference type="Google" id="ProtNLM"/>
    </source>
</evidence>
<dbReference type="EMBL" id="QEAS01000042">
    <property type="protein sequence ID" value="PWG77998.1"/>
    <property type="molecule type" value="Genomic_DNA"/>
</dbReference>